<comment type="caution">
    <text evidence="1">The sequence shown here is derived from an EMBL/GenBank/DDBJ whole genome shotgun (WGS) entry which is preliminary data.</text>
</comment>
<dbReference type="EMBL" id="BAABJI010000004">
    <property type="protein sequence ID" value="GAA4928680.1"/>
    <property type="molecule type" value="Genomic_DNA"/>
</dbReference>
<dbReference type="RefSeq" id="WP_345333657.1">
    <property type="nucleotide sequence ID" value="NZ_BAABJI010000004.1"/>
</dbReference>
<proteinExistence type="predicted"/>
<evidence type="ECO:0000313" key="1">
    <source>
        <dbReference type="EMBL" id="GAA4928680.1"/>
    </source>
</evidence>
<name>A0ABP9G4Y5_9SPHI</name>
<evidence type="ECO:0000313" key="2">
    <source>
        <dbReference type="Proteomes" id="UP001501436"/>
    </source>
</evidence>
<reference evidence="2" key="1">
    <citation type="journal article" date="2019" name="Int. J. Syst. Evol. Microbiol.">
        <title>The Global Catalogue of Microorganisms (GCM) 10K type strain sequencing project: providing services to taxonomists for standard genome sequencing and annotation.</title>
        <authorList>
            <consortium name="The Broad Institute Genomics Platform"/>
            <consortium name="The Broad Institute Genome Sequencing Center for Infectious Disease"/>
            <person name="Wu L."/>
            <person name="Ma J."/>
        </authorList>
    </citation>
    <scope>NUCLEOTIDE SEQUENCE [LARGE SCALE GENOMIC DNA]</scope>
    <source>
        <strain evidence="2">JCM 18283</strain>
    </source>
</reference>
<keyword evidence="2" id="KW-1185">Reference proteome</keyword>
<accession>A0ABP9G4Y5</accession>
<organism evidence="1 2">
    <name type="scientific">Mucilaginibacter defluvii</name>
    <dbReference type="NCBI Taxonomy" id="1196019"/>
    <lineage>
        <taxon>Bacteria</taxon>
        <taxon>Pseudomonadati</taxon>
        <taxon>Bacteroidota</taxon>
        <taxon>Sphingobacteriia</taxon>
        <taxon>Sphingobacteriales</taxon>
        <taxon>Sphingobacteriaceae</taxon>
        <taxon>Mucilaginibacter</taxon>
    </lineage>
</organism>
<sequence>MNIKPKFIAIPSIVIAFLNLSAITSYTEKDYFGIKEISFNNRSYKLSWSSHPSLQYYKQEYLPEDETADKFKDMILIDFLQTDKSLEDAVNAQVNTLKIRKQSDAVCNYQLSKKGNEYILDFLMSEGSGYNLKLLEWNAYHYKEYTDKFGNKGILMFGFSHRAYDSGAEELIQSLAQYRNKLLNIFVSHPIPEIQIK</sequence>
<dbReference type="Proteomes" id="UP001501436">
    <property type="component" value="Unassembled WGS sequence"/>
</dbReference>
<gene>
    <name evidence="1" type="ORF">GCM10023313_36700</name>
</gene>
<protein>
    <submittedName>
        <fullName evidence="1">Uncharacterized protein</fullName>
    </submittedName>
</protein>